<sequence length="1403" mass="154147">MDPGLAPVIAYVLFLLETLYISYKLYVGGRRDYEERFWSTLAALVVALPLMFLDVALVAGLFGVPGSYLDYSLTLRYAYAVQQAANQTLSGLPRWSAWLGTGIAIVETLAWGAALVSGGLSLLIGYASAAGLGLVKATLDAATMSAQAMYAVSRLYELAGLLAPYARTLVPVGLALAVSRRTRPLGAVIVAVGVFFGYAMPFALNVVAWRIQEVQAPGAPQGALGAVCLNVVTCGSVGKWGNTTCAGFPALVELGDLTHNRTVVRQSGRCFVDLAGNYTVRAVWFGPLRVSPNESLIAPSVFEVKPAARVKPGREVPDALTGRVRDLNYTEFNNVTIVVHWGPGGRDRDVFTITWVPGQGASWVATDGFHFPWVNVEWSREPWFNATYFSRADYVEASLWGVGRQKMYTGNVTLPGNRTVTVNCTEVEAYVYGTLLGDPQIVDRGLTYIEVNGTRHYLVPEVKVTVRRYLGVDPESYLSMMRRTIAPWFNQSARVLNATLRGHVYLELVNNTVAKMHICPTTGPGYWAKCTTFENPAYKWGIPYDFIPIEFAEARYCGHLVRPARVRHWLALDTHISVGASTVAATFYDSSLEWVAEQKLELYERARGFFINVYEFIALLGITFGLAVAGVDALSGFLEGPSVTFAFMPRGLRRSYWSIVVSRLPSIASALAGKALPVPRVAYDAALSVYVEALPRLIRQHASTYPLRRLKEALREKGRALLADVSGRLSVVEEALNRHKRLLSGVSAVDRVVSAVRGLAEATRLSDVARITVTFARLVWEERDTHAVNSFLRAVAGTLRSEARRMAGEVPVQLHPRASVLASIAGRIEWLEAFLNPRELYKRAVFITGMALYNTPRTVVGRDALAVALLGVRISRAMSFTGALGVVDVEARRARERLVEASARLMSGDVKGAARVLEDVERVVSGRLRVMGLSEAEVNALTAVWRAGEALQRALGSGLEEGMLKEYVRVLEEALKTIVNPEVKSYLRQELEFLRGLEWERFVELNAGLSEPEPGSLRRELEALRRVAEAAGRSEAARLFEEAARRAEVDVWEALAIAGRALNLMGLPSSVESKLVEAFSTRDADSFRRLLVEAAGLCRQHGLGELAERLERLAAVEGRAAATPGPLELGEAVWDLRVVLDRLARGDWRAVRDAEDLLRVLQRVGDGRLARILEGGLLAAEGEHVEGSWEAVGAIYVRARRQPELQLGELVLRGAVVEEAAASAMDDVVRLGLDAAVEQARRRVLEVREDFEVDFAELVLLVSAVEGEEGARLEAESLLWTVVSNPPSVEAAGRLAAYASRVVEREYREALEAYSRALSLSGSLNLHPGESRAMQAFQADHARRAYHALTEAVEEVHASRTRIASLRIYADILPEYRKTLNDIDAMLRELEELRSRIEGLLEE</sequence>
<feature type="transmembrane region" description="Helical" evidence="2">
    <location>
        <begin position="6"/>
        <end position="26"/>
    </location>
</feature>
<feature type="transmembrane region" description="Helical" evidence="2">
    <location>
        <begin position="109"/>
        <end position="135"/>
    </location>
</feature>
<dbReference type="STRING" id="1550241.MA03_07305"/>
<accession>A0A0F7FIB4</accession>
<dbReference type="Proteomes" id="UP000067434">
    <property type="component" value="Chromosome"/>
</dbReference>
<protein>
    <submittedName>
        <fullName evidence="3">Uncharacterized protein</fullName>
    </submittedName>
</protein>
<feature type="transmembrane region" description="Helical" evidence="2">
    <location>
        <begin position="185"/>
        <end position="207"/>
    </location>
</feature>
<evidence type="ECO:0000256" key="1">
    <source>
        <dbReference type="SAM" id="Coils"/>
    </source>
</evidence>
<proteinExistence type="predicted"/>
<feature type="transmembrane region" description="Helical" evidence="2">
    <location>
        <begin position="38"/>
        <end position="64"/>
    </location>
</feature>
<feature type="transmembrane region" description="Helical" evidence="2">
    <location>
        <begin position="155"/>
        <end position="179"/>
    </location>
</feature>
<keyword evidence="4" id="KW-1185">Reference proteome</keyword>
<dbReference type="RefSeq" id="WP_052884623.1">
    <property type="nucleotide sequence ID" value="NZ_CP009961.1"/>
</dbReference>
<keyword evidence="2" id="KW-1133">Transmembrane helix</keyword>
<keyword evidence="2" id="KW-0812">Transmembrane</keyword>
<gene>
    <name evidence="3" type="ORF">MA03_07305</name>
</gene>
<dbReference type="EMBL" id="CP009961">
    <property type="protein sequence ID" value="AKG39087.1"/>
    <property type="molecule type" value="Genomic_DNA"/>
</dbReference>
<reference evidence="3 4" key="1">
    <citation type="journal article" date="2015" name="Stand. Genomic Sci.">
        <title>Complete genome sequence of and proposal of Thermofilum uzonense sp. nov. a novel hyperthermophilic crenarchaeon and emended description of the genus Thermofilum.</title>
        <authorList>
            <person name="Toshchakov S.V."/>
            <person name="Korzhenkov A.A."/>
            <person name="Samarov N.I."/>
            <person name="Mazunin I.O."/>
            <person name="Mozhey O.I."/>
            <person name="Shmyr I.S."/>
            <person name="Derbikova K.S."/>
            <person name="Taranov E.A."/>
            <person name="Dominova I.N."/>
            <person name="Bonch-Osmolovskaya E.A."/>
            <person name="Patrushev M.V."/>
            <person name="Podosokorskaya O.A."/>
            <person name="Kublanov I.V."/>
        </authorList>
    </citation>
    <scope>NUCLEOTIDE SEQUENCE [LARGE SCALE GENOMIC DNA]</scope>
    <source>
        <strain evidence="3 4">1807-2</strain>
    </source>
</reference>
<evidence type="ECO:0000256" key="2">
    <source>
        <dbReference type="SAM" id="Phobius"/>
    </source>
</evidence>
<organism evidence="3 4">
    <name type="scientific">Infirmifilum uzonense</name>
    <dbReference type="NCBI Taxonomy" id="1550241"/>
    <lineage>
        <taxon>Archaea</taxon>
        <taxon>Thermoproteota</taxon>
        <taxon>Thermoprotei</taxon>
        <taxon>Thermofilales</taxon>
        <taxon>Thermofilaceae</taxon>
        <taxon>Infirmifilum</taxon>
    </lineage>
</organism>
<evidence type="ECO:0000313" key="4">
    <source>
        <dbReference type="Proteomes" id="UP000067434"/>
    </source>
</evidence>
<feature type="transmembrane region" description="Helical" evidence="2">
    <location>
        <begin position="609"/>
        <end position="631"/>
    </location>
</feature>
<dbReference type="HOGENOM" id="CLU_254160_0_0_2"/>
<feature type="coiled-coil region" evidence="1">
    <location>
        <begin position="1373"/>
        <end position="1403"/>
    </location>
</feature>
<dbReference type="PATRIC" id="fig|1550241.5.peg.1511"/>
<dbReference type="KEGG" id="thf:MA03_07305"/>
<keyword evidence="2" id="KW-0472">Membrane</keyword>
<dbReference type="GeneID" id="25402026"/>
<name>A0A0F7FIB4_9CREN</name>
<keyword evidence="1" id="KW-0175">Coiled coil</keyword>
<evidence type="ECO:0000313" key="3">
    <source>
        <dbReference type="EMBL" id="AKG39087.1"/>
    </source>
</evidence>